<organism evidence="3 4">
    <name type="scientific">Pyxidicoccus parkwayensis</name>
    <dbReference type="NCBI Taxonomy" id="2813578"/>
    <lineage>
        <taxon>Bacteria</taxon>
        <taxon>Pseudomonadati</taxon>
        <taxon>Myxococcota</taxon>
        <taxon>Myxococcia</taxon>
        <taxon>Myxococcales</taxon>
        <taxon>Cystobacterineae</taxon>
        <taxon>Myxococcaceae</taxon>
        <taxon>Pyxidicoccus</taxon>
    </lineage>
</organism>
<accession>A0ABX7NW33</accession>
<evidence type="ECO:0000256" key="1">
    <source>
        <dbReference type="SAM" id="MobiDB-lite"/>
    </source>
</evidence>
<dbReference type="Proteomes" id="UP000662747">
    <property type="component" value="Chromosome"/>
</dbReference>
<dbReference type="GO" id="GO:0005524">
    <property type="term" value="F:ATP binding"/>
    <property type="evidence" value="ECO:0007669"/>
    <property type="project" value="UniProtKB-KW"/>
</dbReference>
<dbReference type="InterPro" id="IPR041664">
    <property type="entry name" value="AAA_16"/>
</dbReference>
<proteinExistence type="predicted"/>
<dbReference type="SUPFAM" id="SSF52540">
    <property type="entry name" value="P-loop containing nucleoside triphosphate hydrolases"/>
    <property type="match status" value="1"/>
</dbReference>
<dbReference type="Gene3D" id="3.40.50.300">
    <property type="entry name" value="P-loop containing nucleotide triphosphate hydrolases"/>
    <property type="match status" value="1"/>
</dbReference>
<dbReference type="RefSeq" id="WP_206724253.1">
    <property type="nucleotide sequence ID" value="NZ_CP071090.1"/>
</dbReference>
<feature type="domain" description="Orc1-like AAA ATPase" evidence="2">
    <location>
        <begin position="33"/>
        <end position="156"/>
    </location>
</feature>
<gene>
    <name evidence="3" type="ORF">JY651_47535</name>
</gene>
<name>A0ABX7NW33_9BACT</name>
<feature type="region of interest" description="Disordered" evidence="1">
    <location>
        <begin position="502"/>
        <end position="524"/>
    </location>
</feature>
<dbReference type="InterPro" id="IPR027417">
    <property type="entry name" value="P-loop_NTPase"/>
</dbReference>
<evidence type="ECO:0000259" key="2">
    <source>
        <dbReference type="Pfam" id="PF13191"/>
    </source>
</evidence>
<evidence type="ECO:0000313" key="3">
    <source>
        <dbReference type="EMBL" id="QSQ22678.1"/>
    </source>
</evidence>
<protein>
    <submittedName>
        <fullName evidence="3">ATP-binding protein</fullName>
    </submittedName>
</protein>
<sequence>MPRWFNTAGPCVAANHYMLPALRRLPELRTLIDQQGYFVVHAPRQTGKTTALRSLARELTAEGRYVAVHVSMEMGNPFSQDVGAAELAVLEEWRRDAVHQLPAELQPPPFPNAPPGSRISVALTSWAEAAPRPLVVFLDEVDALRDVTLLSVLRQLRSGYPRRPKNFPSAMALMGLRDVRDYKVATEDREHLGTASPFNIKVRSLTLRNFTAEEVAELYAQHTADTGQRFEPEALALAFESTQGQPWLVNALAKVAVEELVPDRSQPIRREDVERARSVLIARRETHLDSLTDKLREPRVRAILEPVLAGTFAGGGDSYQDDLQYTRDLGLCAPDDPVRVANPIYQELIARVLAGNAEPKVVVAPRSFVLPDGRFDFDRMLREFAAFWREHGEVLAAGMTYHEVAPQLVLMAFLQRVVNGGGQVDREYGVGRGRIDLLVRWPYEENGQRRLQRHALELKVWREGEKDPLAKGLVQLEEYLERLGLDEGVLVIFDRRPEAGGTETRTRFEQAQSPSGRKVTVLRA</sequence>
<dbReference type="EMBL" id="CP071090">
    <property type="protein sequence ID" value="QSQ22678.1"/>
    <property type="molecule type" value="Genomic_DNA"/>
</dbReference>
<keyword evidence="3" id="KW-0067">ATP-binding</keyword>
<keyword evidence="3" id="KW-0547">Nucleotide-binding</keyword>
<reference evidence="3 4" key="1">
    <citation type="submission" date="2021-02" db="EMBL/GenBank/DDBJ databases">
        <title>De Novo genome assembly of isolated myxobacteria.</title>
        <authorList>
            <person name="Stevens D.C."/>
        </authorList>
    </citation>
    <scope>NUCLEOTIDE SEQUENCE [LARGE SCALE GENOMIC DNA]</scope>
    <source>
        <strain evidence="4">SCPEA02</strain>
    </source>
</reference>
<keyword evidence="4" id="KW-1185">Reference proteome</keyword>
<evidence type="ECO:0000313" key="4">
    <source>
        <dbReference type="Proteomes" id="UP000662747"/>
    </source>
</evidence>
<dbReference type="Pfam" id="PF13191">
    <property type="entry name" value="AAA_16"/>
    <property type="match status" value="1"/>
</dbReference>